<dbReference type="InterPro" id="IPR012334">
    <property type="entry name" value="Pectin_lyas_fold"/>
</dbReference>
<evidence type="ECO:0000313" key="4">
    <source>
        <dbReference type="Proteomes" id="UP001642360"/>
    </source>
</evidence>
<dbReference type="AlphaFoldDB" id="A0ABC8T7C6"/>
<dbReference type="Gene3D" id="2.160.20.10">
    <property type="entry name" value="Single-stranded right-handed beta-helix, Pectin lyase-like"/>
    <property type="match status" value="1"/>
</dbReference>
<dbReference type="SUPFAM" id="SSF51126">
    <property type="entry name" value="Pectin lyase-like"/>
    <property type="match status" value="1"/>
</dbReference>
<accession>A0ABC8T7C6</accession>
<feature type="chain" id="PRO_5044720983" evidence="1">
    <location>
        <begin position="25"/>
        <end position="155"/>
    </location>
</feature>
<comment type="caution">
    <text evidence="3">The sequence shown here is derived from an EMBL/GenBank/DDBJ whole genome shotgun (WGS) entry which is preliminary data.</text>
</comment>
<dbReference type="EMBL" id="CAUOFW020004369">
    <property type="protein sequence ID" value="CAK9165302.1"/>
    <property type="molecule type" value="Genomic_DNA"/>
</dbReference>
<keyword evidence="1" id="KW-0732">Signal</keyword>
<evidence type="ECO:0000313" key="3">
    <source>
        <dbReference type="EMBL" id="CAK9165302.1"/>
    </source>
</evidence>
<protein>
    <submittedName>
        <fullName evidence="3">Uncharacterized protein</fullName>
    </submittedName>
</protein>
<dbReference type="EMBL" id="CAUOFW020004369">
    <property type="protein sequence ID" value="CAK9165301.1"/>
    <property type="molecule type" value="Genomic_DNA"/>
</dbReference>
<name>A0ABC8T7C6_9AQUA</name>
<evidence type="ECO:0000313" key="2">
    <source>
        <dbReference type="EMBL" id="CAK9165301.1"/>
    </source>
</evidence>
<dbReference type="PANTHER" id="PTHR31683">
    <property type="entry name" value="PECTATE LYASE 18-RELATED"/>
    <property type="match status" value="1"/>
</dbReference>
<keyword evidence="4" id="KW-1185">Reference proteome</keyword>
<organism evidence="3 4">
    <name type="scientific">Ilex paraguariensis</name>
    <name type="common">yerba mate</name>
    <dbReference type="NCBI Taxonomy" id="185542"/>
    <lineage>
        <taxon>Eukaryota</taxon>
        <taxon>Viridiplantae</taxon>
        <taxon>Streptophyta</taxon>
        <taxon>Embryophyta</taxon>
        <taxon>Tracheophyta</taxon>
        <taxon>Spermatophyta</taxon>
        <taxon>Magnoliopsida</taxon>
        <taxon>eudicotyledons</taxon>
        <taxon>Gunneridae</taxon>
        <taxon>Pentapetalae</taxon>
        <taxon>asterids</taxon>
        <taxon>campanulids</taxon>
        <taxon>Aquifoliales</taxon>
        <taxon>Aquifoliaceae</taxon>
        <taxon>Ilex</taxon>
    </lineage>
</organism>
<proteinExistence type="predicted"/>
<dbReference type="Proteomes" id="UP001642360">
    <property type="component" value="Unassembled WGS sequence"/>
</dbReference>
<gene>
    <name evidence="2" type="ORF">ILEXP_LOCUS34464</name>
    <name evidence="3" type="ORF">ILEXP_LOCUS34465</name>
</gene>
<dbReference type="PANTHER" id="PTHR31683:SF74">
    <property type="entry name" value="PECTATE LYASE"/>
    <property type="match status" value="1"/>
</dbReference>
<dbReference type="InterPro" id="IPR011050">
    <property type="entry name" value="Pectin_lyase_fold/virulence"/>
</dbReference>
<dbReference type="InterPro" id="IPR045032">
    <property type="entry name" value="PEL"/>
</dbReference>
<reference evidence="3 4" key="1">
    <citation type="submission" date="2024-02" db="EMBL/GenBank/DDBJ databases">
        <authorList>
            <person name="Vignale AGUSTIN F."/>
            <person name="Sosa J E."/>
            <person name="Modenutti C."/>
        </authorList>
    </citation>
    <scope>NUCLEOTIDE SEQUENCE [LARGE SCALE GENOMIC DNA]</scope>
</reference>
<sequence length="155" mass="17311">MATQWCFALALCTAILMFPSTVLAKGSIQKMNVIDKCWQWNPNWRRHRQQLATCSVGFSGKMTNNVGRGLTRYKVTDPSDNPLSPKPGTLRYGLSNIKGKVWITFQRDMKIKLERPLLVSSFTAIDGRGTSVHIAGGACLMLQRVLNHSLPSTFI</sequence>
<feature type="signal peptide" evidence="1">
    <location>
        <begin position="1"/>
        <end position="24"/>
    </location>
</feature>
<evidence type="ECO:0000256" key="1">
    <source>
        <dbReference type="SAM" id="SignalP"/>
    </source>
</evidence>